<sequence>MSDPHHAPDGTTARSLAHSPTATLRLFDVPELIVALARVKHAAARANHENGLLPSTVAEPIEGAAQRFADGHDHDAFCLPVIAAGGGTATNMNANEAIAAAARAGGVEVHPNDHVNLSQSSNDVYPTALKLALHPIAVAAADELARLAATFRIKAEEYASATRLGRTVWQDAVLVPIRDTHLGQAAAMQRLSDGLRTAARRLLAVQLGGTVLGTRAGSSQDFAERALGHLAGSTGLDLRPSESLTDAFAHSDVFSEVADAVARAGAVLHKIGQDLRVLSSGPVGGLRELTLPSIQPGSSIMPGKVNPVIPNMVIQASFGIRSASYAVSMAVAAGEPDINVNGPAVTASLYPALHALRENTAILNDHCVAGMVWNLDRLEEFKAGSYEDLMELARARGYDTASRSASTRGVSADA</sequence>
<keyword evidence="4" id="KW-1185">Reference proteome</keyword>
<dbReference type="Gene3D" id="1.10.275.10">
    <property type="entry name" value="Fumarase/aspartase (N-terminal domain)"/>
    <property type="match status" value="1"/>
</dbReference>
<dbReference type="RefSeq" id="WP_200315335.1">
    <property type="nucleotide sequence ID" value="NZ_JAENJH010000001.1"/>
</dbReference>
<dbReference type="AlphaFoldDB" id="A0A934V1R9"/>
<dbReference type="GO" id="GO:0006531">
    <property type="term" value="P:aspartate metabolic process"/>
    <property type="evidence" value="ECO:0007669"/>
    <property type="project" value="TreeGrafter"/>
</dbReference>
<evidence type="ECO:0000313" key="3">
    <source>
        <dbReference type="EMBL" id="MBK1783776.1"/>
    </source>
</evidence>
<dbReference type="InterPro" id="IPR008948">
    <property type="entry name" value="L-Aspartase-like"/>
</dbReference>
<dbReference type="InterPro" id="IPR020557">
    <property type="entry name" value="Fumarate_lyase_CS"/>
</dbReference>
<name>A0A934V1R9_9PSEU</name>
<gene>
    <name evidence="3" type="ORF">JHE00_05495</name>
</gene>
<dbReference type="Pfam" id="PF00206">
    <property type="entry name" value="Lyase_1"/>
    <property type="match status" value="1"/>
</dbReference>
<evidence type="ECO:0000256" key="1">
    <source>
        <dbReference type="ARBA" id="ARBA00023239"/>
    </source>
</evidence>
<dbReference type="Proteomes" id="UP000635245">
    <property type="component" value="Unassembled WGS sequence"/>
</dbReference>
<keyword evidence="1" id="KW-0456">Lyase</keyword>
<organism evidence="3 4">
    <name type="scientific">Prauserella cavernicola</name>
    <dbReference type="NCBI Taxonomy" id="2800127"/>
    <lineage>
        <taxon>Bacteria</taxon>
        <taxon>Bacillati</taxon>
        <taxon>Actinomycetota</taxon>
        <taxon>Actinomycetes</taxon>
        <taxon>Pseudonocardiales</taxon>
        <taxon>Pseudonocardiaceae</taxon>
        <taxon>Prauserella</taxon>
    </lineage>
</organism>
<dbReference type="PROSITE" id="PS00163">
    <property type="entry name" value="FUMARATE_LYASES"/>
    <property type="match status" value="1"/>
</dbReference>
<proteinExistence type="predicted"/>
<dbReference type="InterPro" id="IPR000362">
    <property type="entry name" value="Fumarate_lyase_fam"/>
</dbReference>
<evidence type="ECO:0000313" key="4">
    <source>
        <dbReference type="Proteomes" id="UP000635245"/>
    </source>
</evidence>
<comment type="caution">
    <text evidence="3">The sequence shown here is derived from an EMBL/GenBank/DDBJ whole genome shotgun (WGS) entry which is preliminary data.</text>
</comment>
<protein>
    <submittedName>
        <fullName evidence="3">Aspartate ammonia-lyase</fullName>
    </submittedName>
</protein>
<dbReference type="InterPro" id="IPR051546">
    <property type="entry name" value="Aspartate_Ammonia-Lyase"/>
</dbReference>
<dbReference type="PRINTS" id="PR00149">
    <property type="entry name" value="FUMRATELYASE"/>
</dbReference>
<dbReference type="SUPFAM" id="SSF48557">
    <property type="entry name" value="L-aspartase-like"/>
    <property type="match status" value="1"/>
</dbReference>
<reference evidence="3" key="1">
    <citation type="submission" date="2020-12" db="EMBL/GenBank/DDBJ databases">
        <title>Prauserella sp. ASG 168, a novel actinomycete isolated from cave rock.</title>
        <authorList>
            <person name="Suriyachadkun C."/>
        </authorList>
    </citation>
    <scope>NUCLEOTIDE SEQUENCE</scope>
    <source>
        <strain evidence="3">ASG 168</strain>
    </source>
</reference>
<dbReference type="PANTHER" id="PTHR42696:SF2">
    <property type="entry name" value="ASPARTATE AMMONIA-LYASE"/>
    <property type="match status" value="1"/>
</dbReference>
<dbReference type="Gene3D" id="1.20.200.10">
    <property type="entry name" value="Fumarase/aspartase (Central domain)"/>
    <property type="match status" value="1"/>
</dbReference>
<feature type="domain" description="Fumarate lyase N-terminal" evidence="2">
    <location>
        <begin position="35"/>
        <end position="318"/>
    </location>
</feature>
<dbReference type="InterPro" id="IPR022761">
    <property type="entry name" value="Fumarate_lyase_N"/>
</dbReference>
<dbReference type="GO" id="GO:0005829">
    <property type="term" value="C:cytosol"/>
    <property type="evidence" value="ECO:0007669"/>
    <property type="project" value="TreeGrafter"/>
</dbReference>
<accession>A0A934V1R9</accession>
<dbReference type="InterPro" id="IPR024083">
    <property type="entry name" value="Fumarase/histidase_N"/>
</dbReference>
<evidence type="ECO:0000259" key="2">
    <source>
        <dbReference type="Pfam" id="PF00206"/>
    </source>
</evidence>
<dbReference type="PANTHER" id="PTHR42696">
    <property type="entry name" value="ASPARTATE AMMONIA-LYASE"/>
    <property type="match status" value="1"/>
</dbReference>
<dbReference type="GO" id="GO:0008797">
    <property type="term" value="F:aspartate ammonia-lyase activity"/>
    <property type="evidence" value="ECO:0007669"/>
    <property type="project" value="TreeGrafter"/>
</dbReference>
<dbReference type="EMBL" id="JAENJH010000001">
    <property type="protein sequence ID" value="MBK1783776.1"/>
    <property type="molecule type" value="Genomic_DNA"/>
</dbReference>